<protein>
    <recommendedName>
        <fullName evidence="1">Protein kinase domain-containing protein</fullName>
    </recommendedName>
</protein>
<dbReference type="Gene3D" id="1.10.510.10">
    <property type="entry name" value="Transferase(Phosphotransferase) domain 1"/>
    <property type="match status" value="1"/>
</dbReference>
<dbReference type="EMBL" id="FJOG01000047">
    <property type="protein sequence ID" value="CZR67772.1"/>
    <property type="molecule type" value="Genomic_DNA"/>
</dbReference>
<evidence type="ECO:0000313" key="3">
    <source>
        <dbReference type="Proteomes" id="UP000184330"/>
    </source>
</evidence>
<dbReference type="OrthoDB" id="4062651at2759"/>
<dbReference type="PROSITE" id="PS50011">
    <property type="entry name" value="PROTEIN_KINASE_DOM"/>
    <property type="match status" value="1"/>
</dbReference>
<dbReference type="Proteomes" id="UP000184330">
    <property type="component" value="Unassembled WGS sequence"/>
</dbReference>
<dbReference type="GO" id="GO:0005524">
    <property type="term" value="F:ATP binding"/>
    <property type="evidence" value="ECO:0007669"/>
    <property type="project" value="InterPro"/>
</dbReference>
<evidence type="ECO:0000313" key="2">
    <source>
        <dbReference type="EMBL" id="CZR67772.1"/>
    </source>
</evidence>
<sequence length="329" mass="36206">MHGFHPGPRYPPVLPPLPGYDSSDSIEAAHLSRLYEMMYPTEALVLDQAGNQLINQIHNLIVTVGSPIIRELAGSETAQTSRQTLEDVLNPETILLQMVTVDGDAKLITRDDFVPSSYEFRPCSVRLAGLRPDLPLIHPSQIEVLEEIALERSYKVLVGGQTKFCKVSVREFRPISRDCEVLQQIQDAALDPSQVKVPHLEGLVSLGGKENAFGLLTNYIETQAHLDDFFPLNPGLCPPTDATREKWANQLERGIQLLHGAGVIWGNVNPSNIVIDQDGDLWLTNFGDGLNVLFTSAERAGTVEDDLEGLAKIHQLLKFVPSPPGLAQL</sequence>
<dbReference type="InterPro" id="IPR011009">
    <property type="entry name" value="Kinase-like_dom_sf"/>
</dbReference>
<reference evidence="2 3" key="1">
    <citation type="submission" date="2016-03" db="EMBL/GenBank/DDBJ databases">
        <authorList>
            <person name="Ploux O."/>
        </authorList>
    </citation>
    <scope>NUCLEOTIDE SEQUENCE [LARGE SCALE GENOMIC DNA]</scope>
    <source>
        <strain evidence="2 3">UAMH 11012</strain>
    </source>
</reference>
<dbReference type="SUPFAM" id="SSF56112">
    <property type="entry name" value="Protein kinase-like (PK-like)"/>
    <property type="match status" value="1"/>
</dbReference>
<feature type="domain" description="Protein kinase" evidence="1">
    <location>
        <begin position="142"/>
        <end position="329"/>
    </location>
</feature>
<dbReference type="AlphaFoldDB" id="A0A1L7XRT4"/>
<keyword evidence="3" id="KW-1185">Reference proteome</keyword>
<proteinExistence type="predicted"/>
<name>A0A1L7XRT4_9HELO</name>
<gene>
    <name evidence="2" type="ORF">PAC_17671</name>
</gene>
<dbReference type="GO" id="GO:0004672">
    <property type="term" value="F:protein kinase activity"/>
    <property type="evidence" value="ECO:0007669"/>
    <property type="project" value="InterPro"/>
</dbReference>
<organism evidence="2 3">
    <name type="scientific">Phialocephala subalpina</name>
    <dbReference type="NCBI Taxonomy" id="576137"/>
    <lineage>
        <taxon>Eukaryota</taxon>
        <taxon>Fungi</taxon>
        <taxon>Dikarya</taxon>
        <taxon>Ascomycota</taxon>
        <taxon>Pezizomycotina</taxon>
        <taxon>Leotiomycetes</taxon>
        <taxon>Helotiales</taxon>
        <taxon>Mollisiaceae</taxon>
        <taxon>Phialocephala</taxon>
        <taxon>Phialocephala fortinii species complex</taxon>
    </lineage>
</organism>
<accession>A0A1L7XRT4</accession>
<evidence type="ECO:0000259" key="1">
    <source>
        <dbReference type="PROSITE" id="PS50011"/>
    </source>
</evidence>
<dbReference type="InterPro" id="IPR000719">
    <property type="entry name" value="Prot_kinase_dom"/>
</dbReference>